<dbReference type="GO" id="GO:0008270">
    <property type="term" value="F:zinc ion binding"/>
    <property type="evidence" value="ECO:0007669"/>
    <property type="project" value="UniProtKB-KW"/>
</dbReference>
<feature type="region of interest" description="Disordered" evidence="2">
    <location>
        <begin position="1208"/>
        <end position="1246"/>
    </location>
</feature>
<dbReference type="PANTHER" id="PTHR11439:SF509">
    <property type="entry name" value="RNA-DIRECTED DNA POLYMERASE"/>
    <property type="match status" value="1"/>
</dbReference>
<dbReference type="InterPro" id="IPR036875">
    <property type="entry name" value="Znf_CCHC_sf"/>
</dbReference>
<feature type="region of interest" description="Disordered" evidence="2">
    <location>
        <begin position="1"/>
        <end position="42"/>
    </location>
</feature>
<name>A0A6L2LJU8_TANCI</name>
<keyword evidence="1" id="KW-0863">Zinc-finger</keyword>
<dbReference type="SUPFAM" id="SSF57756">
    <property type="entry name" value="Retrovirus zinc finger-like domains"/>
    <property type="match status" value="1"/>
</dbReference>
<dbReference type="Pfam" id="PF07727">
    <property type="entry name" value="RVT_2"/>
    <property type="match status" value="1"/>
</dbReference>
<sequence length="1307" mass="147394">MSGTVPPIPPPLGTSYGNPSSLNVNRVDTMPTTTNPINTTTTTNASQSVIDENLPQLLDSTGGSHVTNVPAFDKEDFTSWKVRFLVFIDGLEPYILKTLEDGPFVPMSSLSTSENPLPKRQNQWSNAEIRLANQDKRLKSIIISFFLNDVMKSVIKCKTAKEMWNDLILAHEGPSDIRDTKIAALRLKFNAFKSLEELCLQIRKRFYKRSGRVRSARKPIDKSKETCFACGKTGYFQKDCPSNKTSTPSHSSLNNPSNKPKPHTPPFNQTSSQNTGNHQKDYKGKCMGLKAKMAVLTKRIDDLTKGKSEKEKNEKGKSENGLIAESFDWDGEYVSSEDEGTTKIRTFIAIAEEESSIRKADARSGQWVYISMKKVHRLLSMTDGNERKHVLDYTHIDLYYVEDQRMISLALKGSLKNRLVVKSPLTNCSLIKYLATLSRPWEEEEPLPPLPKPIGATPAGYAVLDLEHAWFLVKSRRRYAVSSLLDTAIEGDAINFNENRSFPDNEFLKPRSKVTHCSANIEYFPYIPSYENTTPTDSPILQDFEFTNADNHTAFSEHDHFKSAESILRTLVPQDRWSREKHIELVNIIGKPLTALEEEGWIIAMQEELNQFERNKVWTLVPKPHGKTIIRTKWIWKNKMDENGVVIKNKARLVTQAYNQQKGIYYEETFAPVARLEAIKIFLAYASYMGFMIYQMDVKSVFLNGKILKEVYVQQPLGFESTEFPSHVCKLDKALYGLKYQANPKESHFVVVKRIFRYLKGNPNIGLWYLKGSGFDLKTHSDSDYVGCNLNRKSTSWDCQILGGKLVCWSAKKQSSVAMSSAKAEKKNREANICYIRVLSMMFEKLLGENYINGSLTFVKPHIISAASFQKPLASEVRLTLHMLKVAKFSQKPEPPLILSSEKVNVDDTADKSSSRTFLQLPSHLDDDAQITFLGAEPCNQKKSTDGDFDSGLRSMHDDDQVSLIGFETLDSTDDDSKEGAEPCNQTKSTYGDFDSGLRSMPNDDQVSLIGFETLDSTDDDSKEGTGETSYASADMPAQSDPLGHLYEELRILNNKFDQLESSITKKVTDDIQPINREFNAFNTLKSRRFVTLQQELSKVIKTKLGLSDKNKVRKGMKVVSNKLALVQSTVATNSQHVQDLRRVETMANAQGEQPPAQELMNVEQAPPVNEESDMVLDASVEKSSEENTSKKIVSDDEPPVKKLKFLIPTPSIPPPTPLNSIMPEPTQKEPTPLRDESKRKGIATEEPLKDIMPFMKERGSVPKILSFKLFFILEGQLTNEDVMAQVKDMKRLADLKAKKEKSEKSL</sequence>
<dbReference type="InterPro" id="IPR013103">
    <property type="entry name" value="RVT_2"/>
</dbReference>
<feature type="domain" description="CCHC-type" evidence="3">
    <location>
        <begin position="227"/>
        <end position="242"/>
    </location>
</feature>
<reference evidence="4" key="1">
    <citation type="journal article" date="2019" name="Sci. Rep.">
        <title>Draft genome of Tanacetum cinerariifolium, the natural source of mosquito coil.</title>
        <authorList>
            <person name="Yamashiro T."/>
            <person name="Shiraishi A."/>
            <person name="Satake H."/>
            <person name="Nakayama K."/>
        </authorList>
    </citation>
    <scope>NUCLEOTIDE SEQUENCE</scope>
</reference>
<dbReference type="GO" id="GO:0003676">
    <property type="term" value="F:nucleic acid binding"/>
    <property type="evidence" value="ECO:0007669"/>
    <property type="project" value="InterPro"/>
</dbReference>
<feature type="region of interest" description="Disordered" evidence="2">
    <location>
        <begin position="1172"/>
        <end position="1196"/>
    </location>
</feature>
<comment type="caution">
    <text evidence="4">The sequence shown here is derived from an EMBL/GenBank/DDBJ whole genome shotgun (WGS) entry which is preliminary data.</text>
</comment>
<feature type="compositionally biased region" description="Basic and acidic residues" evidence="2">
    <location>
        <begin position="1180"/>
        <end position="1196"/>
    </location>
</feature>
<feature type="compositionally biased region" description="Polar residues" evidence="2">
    <location>
        <begin position="15"/>
        <end position="26"/>
    </location>
</feature>
<dbReference type="Gene3D" id="4.10.60.10">
    <property type="entry name" value="Zinc finger, CCHC-type"/>
    <property type="match status" value="1"/>
</dbReference>
<feature type="compositionally biased region" description="Polar residues" evidence="2">
    <location>
        <begin position="266"/>
        <end position="277"/>
    </location>
</feature>
<dbReference type="PROSITE" id="PS50158">
    <property type="entry name" value="ZF_CCHC"/>
    <property type="match status" value="1"/>
</dbReference>
<proteinExistence type="predicted"/>
<accession>A0A6L2LJU8</accession>
<feature type="compositionally biased region" description="Polar residues" evidence="2">
    <location>
        <begin position="241"/>
        <end position="258"/>
    </location>
</feature>
<feature type="region of interest" description="Disordered" evidence="2">
    <location>
        <begin position="1014"/>
        <end position="1039"/>
    </location>
</feature>
<dbReference type="EMBL" id="BKCJ010004588">
    <property type="protein sequence ID" value="GEU61938.1"/>
    <property type="molecule type" value="Genomic_DNA"/>
</dbReference>
<feature type="compositionally biased region" description="Low complexity" evidence="2">
    <location>
        <begin position="29"/>
        <end position="42"/>
    </location>
</feature>
<keyword evidence="1" id="KW-0479">Metal-binding</keyword>
<feature type="region of interest" description="Disordered" evidence="2">
    <location>
        <begin position="970"/>
        <end position="1002"/>
    </location>
</feature>
<dbReference type="InterPro" id="IPR001878">
    <property type="entry name" value="Znf_CCHC"/>
</dbReference>
<evidence type="ECO:0000313" key="4">
    <source>
        <dbReference type="EMBL" id="GEU61938.1"/>
    </source>
</evidence>
<dbReference type="PANTHER" id="PTHR11439">
    <property type="entry name" value="GAG-POL-RELATED RETROTRANSPOSON"/>
    <property type="match status" value="1"/>
</dbReference>
<organism evidence="4">
    <name type="scientific">Tanacetum cinerariifolium</name>
    <name type="common">Dalmatian daisy</name>
    <name type="synonym">Chrysanthemum cinerariifolium</name>
    <dbReference type="NCBI Taxonomy" id="118510"/>
    <lineage>
        <taxon>Eukaryota</taxon>
        <taxon>Viridiplantae</taxon>
        <taxon>Streptophyta</taxon>
        <taxon>Embryophyta</taxon>
        <taxon>Tracheophyta</taxon>
        <taxon>Spermatophyta</taxon>
        <taxon>Magnoliopsida</taxon>
        <taxon>eudicotyledons</taxon>
        <taxon>Gunneridae</taxon>
        <taxon>Pentapetalae</taxon>
        <taxon>asterids</taxon>
        <taxon>campanulids</taxon>
        <taxon>Asterales</taxon>
        <taxon>Asteraceae</taxon>
        <taxon>Asteroideae</taxon>
        <taxon>Anthemideae</taxon>
        <taxon>Anthemidinae</taxon>
        <taxon>Tanacetum</taxon>
    </lineage>
</organism>
<protein>
    <submittedName>
        <fullName evidence="4">Retrovirus-related Pol polyprotein from transposon TNT 1-94</fullName>
    </submittedName>
</protein>
<feature type="region of interest" description="Disordered" evidence="2">
    <location>
        <begin position="241"/>
        <end position="283"/>
    </location>
</feature>
<gene>
    <name evidence="4" type="ORF">Tci_033916</name>
</gene>
<evidence type="ECO:0000259" key="3">
    <source>
        <dbReference type="PROSITE" id="PS50158"/>
    </source>
</evidence>
<keyword evidence="1" id="KW-0862">Zinc</keyword>
<evidence type="ECO:0000256" key="2">
    <source>
        <dbReference type="SAM" id="MobiDB-lite"/>
    </source>
</evidence>
<feature type="compositionally biased region" description="Pro residues" evidence="2">
    <location>
        <begin position="1"/>
        <end position="12"/>
    </location>
</feature>
<feature type="compositionally biased region" description="Basic and acidic residues" evidence="2">
    <location>
        <begin position="1232"/>
        <end position="1246"/>
    </location>
</feature>
<evidence type="ECO:0000256" key="1">
    <source>
        <dbReference type="PROSITE-ProRule" id="PRU00047"/>
    </source>
</evidence>